<proteinExistence type="predicted"/>
<evidence type="ECO:0000259" key="2">
    <source>
        <dbReference type="SMART" id="SM00867"/>
    </source>
</evidence>
<dbReference type="OrthoDB" id="9811006at2"/>
<dbReference type="EMBL" id="BJMV01000004">
    <property type="protein sequence ID" value="GEB85190.1"/>
    <property type="molecule type" value="Genomic_DNA"/>
</dbReference>
<evidence type="ECO:0000256" key="1">
    <source>
        <dbReference type="SAM" id="SignalP"/>
    </source>
</evidence>
<protein>
    <submittedName>
        <fullName evidence="3">Polyisoprenoid-binding protein</fullName>
    </submittedName>
</protein>
<dbReference type="Proteomes" id="UP000317730">
    <property type="component" value="Unassembled WGS sequence"/>
</dbReference>
<dbReference type="InterPro" id="IPR036761">
    <property type="entry name" value="TTHA0802/YceI-like_sf"/>
</dbReference>
<dbReference type="Gene3D" id="2.40.128.110">
    <property type="entry name" value="Lipid/polyisoprenoid-binding, YceI-like"/>
    <property type="match status" value="1"/>
</dbReference>
<organism evidence="3 4">
    <name type="scientific">Acetobacter peroxydans</name>
    <dbReference type="NCBI Taxonomy" id="104098"/>
    <lineage>
        <taxon>Bacteria</taxon>
        <taxon>Pseudomonadati</taxon>
        <taxon>Pseudomonadota</taxon>
        <taxon>Alphaproteobacteria</taxon>
        <taxon>Acetobacterales</taxon>
        <taxon>Acetobacteraceae</taxon>
        <taxon>Acetobacter</taxon>
    </lineage>
</organism>
<reference evidence="3 4" key="1">
    <citation type="submission" date="2019-06" db="EMBL/GenBank/DDBJ databases">
        <title>Whole genome shotgun sequence of Acetobacter peroxydans NBRC 13755.</title>
        <authorList>
            <person name="Hosoyama A."/>
            <person name="Uohara A."/>
            <person name="Ohji S."/>
            <person name="Ichikawa N."/>
        </authorList>
    </citation>
    <scope>NUCLEOTIDE SEQUENCE [LARGE SCALE GENOMIC DNA]</scope>
    <source>
        <strain evidence="3 4">NBRC 13755</strain>
    </source>
</reference>
<evidence type="ECO:0000313" key="4">
    <source>
        <dbReference type="Proteomes" id="UP000317730"/>
    </source>
</evidence>
<dbReference type="SMART" id="SM00867">
    <property type="entry name" value="YceI"/>
    <property type="match status" value="1"/>
</dbReference>
<evidence type="ECO:0000313" key="3">
    <source>
        <dbReference type="EMBL" id="GEB85190.1"/>
    </source>
</evidence>
<feature type="domain" description="Lipid/polyisoprenoid-binding YceI-like" evidence="2">
    <location>
        <begin position="38"/>
        <end position="202"/>
    </location>
</feature>
<dbReference type="InterPro" id="IPR007372">
    <property type="entry name" value="Lipid/polyisoprenoid-bd_YceI"/>
</dbReference>
<dbReference type="PANTHER" id="PTHR34406:SF1">
    <property type="entry name" value="PROTEIN YCEI"/>
    <property type="match status" value="1"/>
</dbReference>
<keyword evidence="1" id="KW-0732">Signal</keyword>
<name>A0A4Y3TW09_9PROT</name>
<comment type="caution">
    <text evidence="3">The sequence shown here is derived from an EMBL/GenBank/DDBJ whole genome shotgun (WGS) entry which is preliminary data.</text>
</comment>
<dbReference type="SUPFAM" id="SSF101874">
    <property type="entry name" value="YceI-like"/>
    <property type="match status" value="1"/>
</dbReference>
<dbReference type="AlphaFoldDB" id="A0A4Y3TW09"/>
<feature type="signal peptide" evidence="1">
    <location>
        <begin position="1"/>
        <end position="25"/>
    </location>
</feature>
<dbReference type="Pfam" id="PF04264">
    <property type="entry name" value="YceI"/>
    <property type="match status" value="1"/>
</dbReference>
<keyword evidence="4" id="KW-1185">Reference proteome</keyword>
<feature type="chain" id="PRO_5021227002" evidence="1">
    <location>
        <begin position="26"/>
        <end position="205"/>
    </location>
</feature>
<accession>A0A4Y3TW09</accession>
<dbReference type="PANTHER" id="PTHR34406">
    <property type="entry name" value="PROTEIN YCEI"/>
    <property type="match status" value="1"/>
</dbReference>
<dbReference type="RefSeq" id="WP_141375224.1">
    <property type="nucleotide sequence ID" value="NZ_BAPL01000024.1"/>
</dbReference>
<gene>
    <name evidence="3" type="ORF">APE01nite_09870</name>
</gene>
<sequence>MKFSLFSASAMALTVGLLAANPASAQVVTNAAQAESGTYDVEPSHTQVGFSVLHFGFTNYTGVFSNVTGTLKLDTKNPADSKLSVTIPVDSVQTTSAKLDGELKSDQWFDAAKFPKATFDSTSVRLTGHNDAIVTGNLTLHGVTKPETLKVHFIGAGVNPLDKKYTSGFEATTTIKRSDFGVKMYVPYVGDDVHLRIAGAFERQG</sequence>